<dbReference type="SUPFAM" id="SSF50916">
    <property type="entry name" value="Rap30/74 interaction domains"/>
    <property type="match status" value="1"/>
</dbReference>
<protein>
    <recommendedName>
        <fullName evidence="3">Transcription initiation factor IIF subunit beta</fullName>
    </recommendedName>
    <alternativeName>
        <fullName evidence="9">TFIIF medium subunit</fullName>
    </alternativeName>
    <alternativeName>
        <fullName evidence="8">TFIIF-beta</fullName>
    </alternativeName>
</protein>
<feature type="domain" description="TFIIF beta subunit HTH" evidence="11">
    <location>
        <begin position="284"/>
        <end position="348"/>
    </location>
</feature>
<feature type="region of interest" description="Disordered" evidence="10">
    <location>
        <begin position="372"/>
        <end position="398"/>
    </location>
</feature>
<evidence type="ECO:0000256" key="8">
    <source>
        <dbReference type="ARBA" id="ARBA00081473"/>
    </source>
</evidence>
<dbReference type="InterPro" id="IPR011039">
    <property type="entry name" value="TFIIF_interaction"/>
</dbReference>
<dbReference type="GO" id="GO:0006367">
    <property type="term" value="P:transcription initiation at RNA polymerase II promoter"/>
    <property type="evidence" value="ECO:0007669"/>
    <property type="project" value="InterPro"/>
</dbReference>
<dbReference type="EMBL" id="JAUJLE010000012">
    <property type="protein sequence ID" value="KAK1010272.1"/>
    <property type="molecule type" value="Genomic_DNA"/>
</dbReference>
<organism evidence="13 14">
    <name type="scientific">Friedmanniomyces endolithicus</name>
    <dbReference type="NCBI Taxonomy" id="329885"/>
    <lineage>
        <taxon>Eukaryota</taxon>
        <taxon>Fungi</taxon>
        <taxon>Dikarya</taxon>
        <taxon>Ascomycota</taxon>
        <taxon>Pezizomycotina</taxon>
        <taxon>Dothideomycetes</taxon>
        <taxon>Dothideomycetidae</taxon>
        <taxon>Mycosphaerellales</taxon>
        <taxon>Teratosphaeriaceae</taxon>
        <taxon>Friedmanniomyces</taxon>
    </lineage>
</organism>
<dbReference type="PANTHER" id="PTHR10445:SF0">
    <property type="entry name" value="GENERAL TRANSCRIPTION FACTOR IIF SUBUNIT 2"/>
    <property type="match status" value="1"/>
</dbReference>
<evidence type="ECO:0000259" key="12">
    <source>
        <dbReference type="Pfam" id="PF17683"/>
    </source>
</evidence>
<feature type="compositionally biased region" description="Gly residues" evidence="10">
    <location>
        <begin position="372"/>
        <end position="384"/>
    </location>
</feature>
<evidence type="ECO:0000256" key="9">
    <source>
        <dbReference type="ARBA" id="ARBA00081863"/>
    </source>
</evidence>
<dbReference type="Pfam" id="PF17683">
    <property type="entry name" value="TFIIF_beta_N"/>
    <property type="match status" value="1"/>
</dbReference>
<keyword evidence="5" id="KW-0238">DNA-binding</keyword>
<comment type="subcellular location">
    <subcellularLocation>
        <location evidence="1">Nucleus</location>
    </subcellularLocation>
</comment>
<reference evidence="13" key="1">
    <citation type="submission" date="2023-06" db="EMBL/GenBank/DDBJ databases">
        <title>Black Yeasts Isolated from many extreme environments.</title>
        <authorList>
            <person name="Coleine C."/>
            <person name="Stajich J.E."/>
            <person name="Selbmann L."/>
        </authorList>
    </citation>
    <scope>NUCLEOTIDE SEQUENCE</scope>
    <source>
        <strain evidence="13">CCFEE 5200</strain>
    </source>
</reference>
<dbReference type="CDD" id="cd07980">
    <property type="entry name" value="TFIIF_beta"/>
    <property type="match status" value="1"/>
</dbReference>
<dbReference type="Pfam" id="PF02270">
    <property type="entry name" value="TFIIF_beta"/>
    <property type="match status" value="1"/>
</dbReference>
<proteinExistence type="inferred from homology"/>
<keyword evidence="6" id="KW-0804">Transcription</keyword>
<dbReference type="Proteomes" id="UP001175353">
    <property type="component" value="Unassembled WGS sequence"/>
</dbReference>
<dbReference type="InterPro" id="IPR003196">
    <property type="entry name" value="TFIIF_beta"/>
</dbReference>
<sequence>MDSVKPEIKPEIKLDDASLADVEAFEDDIDTSFPNPSSQAWLVKVPEDLWKAWAEAYKDAPDGTPIEVGKMRLYHQTPEEQADGKKQRVQIRLPQNVPQLQGIGMQYNLTVTTTEYSNVVVFSEKDLPGHKPQPFGRFNRQSNGTNGKPTGISSRDRRYGNTTTTATSATTSKYGRSRTAIPKQTSLAPRIHHEATAHPVIDADYEANFARAWAAHTAPKSHTTYLDSVDRGMHPGLNANLSTFSSFGISARPGGAAGGGRGAGKRGGHGGRVGAGSRSKDKNVRIPKADLLDALQGCFRRYRYWPLKALRIELRQPEAWIKEVLEEVAVLVRSGDFAMNYTLREDMKAIVLGDVEGEGVIEEMARVESDGGEGYGFGESGVEGTGDEMDEGEEDVDGFEDVKMEGGVVWERVSVEV</sequence>
<keyword evidence="7" id="KW-0539">Nucleus</keyword>
<dbReference type="InterPro" id="IPR040450">
    <property type="entry name" value="TFIIF_beta_HTH"/>
</dbReference>
<evidence type="ECO:0000313" key="14">
    <source>
        <dbReference type="Proteomes" id="UP001175353"/>
    </source>
</evidence>
<dbReference type="InterPro" id="IPR036390">
    <property type="entry name" value="WH_DNA-bd_sf"/>
</dbReference>
<accession>A0AAN6KZ48</accession>
<comment type="similarity">
    <text evidence="2">Belongs to the TFIIF beta subunit family.</text>
</comment>
<evidence type="ECO:0000259" key="11">
    <source>
        <dbReference type="Pfam" id="PF02270"/>
    </source>
</evidence>
<dbReference type="PANTHER" id="PTHR10445">
    <property type="entry name" value="GENERAL TRANSCRIPTION FACTOR IIF SUBUNIT 2"/>
    <property type="match status" value="1"/>
</dbReference>
<evidence type="ECO:0000256" key="1">
    <source>
        <dbReference type="ARBA" id="ARBA00004123"/>
    </source>
</evidence>
<evidence type="ECO:0000256" key="6">
    <source>
        <dbReference type="ARBA" id="ARBA00023163"/>
    </source>
</evidence>
<feature type="domain" description="TFIIF beta subunit N-terminal" evidence="12">
    <location>
        <begin position="38"/>
        <end position="200"/>
    </location>
</feature>
<name>A0AAN6KZ48_9PEZI</name>
<feature type="compositionally biased region" description="Acidic residues" evidence="10">
    <location>
        <begin position="385"/>
        <end position="398"/>
    </location>
</feature>
<evidence type="ECO:0000256" key="3">
    <source>
        <dbReference type="ARBA" id="ARBA00021453"/>
    </source>
</evidence>
<keyword evidence="4" id="KW-0805">Transcription regulation</keyword>
<dbReference type="InterPro" id="IPR036388">
    <property type="entry name" value="WH-like_DNA-bd_sf"/>
</dbReference>
<feature type="compositionally biased region" description="Polar residues" evidence="10">
    <location>
        <begin position="139"/>
        <end position="153"/>
    </location>
</feature>
<evidence type="ECO:0000256" key="4">
    <source>
        <dbReference type="ARBA" id="ARBA00023015"/>
    </source>
</evidence>
<evidence type="ECO:0000256" key="5">
    <source>
        <dbReference type="ARBA" id="ARBA00023125"/>
    </source>
</evidence>
<dbReference type="AlphaFoldDB" id="A0AAN6KZ48"/>
<evidence type="ECO:0000313" key="13">
    <source>
        <dbReference type="EMBL" id="KAK1010272.1"/>
    </source>
</evidence>
<dbReference type="Gene3D" id="1.10.10.10">
    <property type="entry name" value="Winged helix-like DNA-binding domain superfamily/Winged helix DNA-binding domain"/>
    <property type="match status" value="1"/>
</dbReference>
<feature type="compositionally biased region" description="Low complexity" evidence="10">
    <location>
        <begin position="162"/>
        <end position="172"/>
    </location>
</feature>
<comment type="caution">
    <text evidence="13">The sequence shown here is derived from an EMBL/GenBank/DDBJ whole genome shotgun (WGS) entry which is preliminary data.</text>
</comment>
<evidence type="ECO:0000256" key="2">
    <source>
        <dbReference type="ARBA" id="ARBA00009543"/>
    </source>
</evidence>
<dbReference type="FunFam" id="1.10.10.10:FF:000035">
    <property type="entry name" value="General transcription factor IIF subunit 2"/>
    <property type="match status" value="1"/>
</dbReference>
<dbReference type="SUPFAM" id="SSF46785">
    <property type="entry name" value="Winged helix' DNA-binding domain"/>
    <property type="match status" value="1"/>
</dbReference>
<evidence type="ECO:0000256" key="7">
    <source>
        <dbReference type="ARBA" id="ARBA00023242"/>
    </source>
</evidence>
<dbReference type="GO" id="GO:0003677">
    <property type="term" value="F:DNA binding"/>
    <property type="evidence" value="ECO:0007669"/>
    <property type="project" value="UniProtKB-KW"/>
</dbReference>
<feature type="region of interest" description="Disordered" evidence="10">
    <location>
        <begin position="127"/>
        <end position="179"/>
    </location>
</feature>
<keyword evidence="14" id="KW-1185">Reference proteome</keyword>
<evidence type="ECO:0000256" key="10">
    <source>
        <dbReference type="SAM" id="MobiDB-lite"/>
    </source>
</evidence>
<dbReference type="GO" id="GO:0005674">
    <property type="term" value="C:transcription factor TFIIF complex"/>
    <property type="evidence" value="ECO:0007669"/>
    <property type="project" value="InterPro"/>
</dbReference>
<feature type="region of interest" description="Disordered" evidence="10">
    <location>
        <begin position="255"/>
        <end position="280"/>
    </location>
</feature>
<gene>
    <name evidence="13" type="ORF">LTR91_002668</name>
</gene>
<dbReference type="InterPro" id="IPR040504">
    <property type="entry name" value="TFIIF_beta_N"/>
</dbReference>